<evidence type="ECO:0000256" key="1">
    <source>
        <dbReference type="SAM" id="Coils"/>
    </source>
</evidence>
<feature type="region of interest" description="Disordered" evidence="2">
    <location>
        <begin position="440"/>
        <end position="489"/>
    </location>
</feature>
<dbReference type="Proteomes" id="UP001046870">
    <property type="component" value="Chromosome 12"/>
</dbReference>
<keyword evidence="1" id="KW-0175">Coiled coil</keyword>
<dbReference type="OrthoDB" id="8958382at2759"/>
<proteinExistence type="predicted"/>
<accession>A0A9D3PWW4</accession>
<feature type="compositionally biased region" description="Basic and acidic residues" evidence="2">
    <location>
        <begin position="345"/>
        <end position="369"/>
    </location>
</feature>
<evidence type="ECO:0000256" key="2">
    <source>
        <dbReference type="SAM" id="MobiDB-lite"/>
    </source>
</evidence>
<organism evidence="3 4">
    <name type="scientific">Megalops atlanticus</name>
    <name type="common">Tarpon</name>
    <name type="synonym">Clupea gigantea</name>
    <dbReference type="NCBI Taxonomy" id="7932"/>
    <lineage>
        <taxon>Eukaryota</taxon>
        <taxon>Metazoa</taxon>
        <taxon>Chordata</taxon>
        <taxon>Craniata</taxon>
        <taxon>Vertebrata</taxon>
        <taxon>Euteleostomi</taxon>
        <taxon>Actinopterygii</taxon>
        <taxon>Neopterygii</taxon>
        <taxon>Teleostei</taxon>
        <taxon>Elopiformes</taxon>
        <taxon>Megalopidae</taxon>
        <taxon>Megalops</taxon>
    </lineage>
</organism>
<keyword evidence="4" id="KW-1185">Reference proteome</keyword>
<feature type="compositionally biased region" description="Basic and acidic residues" evidence="2">
    <location>
        <begin position="165"/>
        <end position="178"/>
    </location>
</feature>
<feature type="compositionally biased region" description="Basic and acidic residues" evidence="2">
    <location>
        <begin position="200"/>
        <end position="214"/>
    </location>
</feature>
<name>A0A9D3PWW4_MEGAT</name>
<dbReference type="EMBL" id="JAFDVH010000012">
    <property type="protein sequence ID" value="KAG7467366.1"/>
    <property type="molecule type" value="Genomic_DNA"/>
</dbReference>
<comment type="caution">
    <text evidence="3">The sequence shown here is derived from an EMBL/GenBank/DDBJ whole genome shotgun (WGS) entry which is preliminary data.</text>
</comment>
<feature type="region of interest" description="Disordered" evidence="2">
    <location>
        <begin position="282"/>
        <end position="373"/>
    </location>
</feature>
<feature type="region of interest" description="Disordered" evidence="2">
    <location>
        <begin position="394"/>
        <end position="418"/>
    </location>
</feature>
<dbReference type="AlphaFoldDB" id="A0A9D3PWW4"/>
<feature type="coiled-coil region" evidence="1">
    <location>
        <begin position="34"/>
        <end position="61"/>
    </location>
</feature>
<evidence type="ECO:0000313" key="4">
    <source>
        <dbReference type="Proteomes" id="UP001046870"/>
    </source>
</evidence>
<protein>
    <submittedName>
        <fullName evidence="3">Uncharacterized protein</fullName>
    </submittedName>
</protein>
<reference evidence="3" key="1">
    <citation type="submission" date="2021-01" db="EMBL/GenBank/DDBJ databases">
        <authorList>
            <person name="Zahm M."/>
            <person name="Roques C."/>
            <person name="Cabau C."/>
            <person name="Klopp C."/>
            <person name="Donnadieu C."/>
            <person name="Jouanno E."/>
            <person name="Lampietro C."/>
            <person name="Louis A."/>
            <person name="Herpin A."/>
            <person name="Echchiki A."/>
            <person name="Berthelot C."/>
            <person name="Parey E."/>
            <person name="Roest-Crollius H."/>
            <person name="Braasch I."/>
            <person name="Postlethwait J."/>
            <person name="Bobe J."/>
            <person name="Montfort J."/>
            <person name="Bouchez O."/>
            <person name="Begum T."/>
            <person name="Mejri S."/>
            <person name="Adams A."/>
            <person name="Chen W.-J."/>
            <person name="Guiguen Y."/>
        </authorList>
    </citation>
    <scope>NUCLEOTIDE SEQUENCE</scope>
    <source>
        <strain evidence="3">YG-15Mar2019-1</strain>
        <tissue evidence="3">Brain</tissue>
    </source>
</reference>
<feature type="region of interest" description="Disordered" evidence="2">
    <location>
        <begin position="200"/>
        <end position="239"/>
    </location>
</feature>
<sequence>MDVSVSVSLMRDQLGTVIEQAVAAAVDTVLGEMVKVVRSKLEEFSKEITAKEKENESMKQMLEVSRCQMKTLRKYLSAVVAKDERHVFANQRKLGTQSEPNCTFCLSVGELQHSPDLKRRGKVGDGSFILNGKAQRLLTENRSACRSECLSRAVISWDGSATSAHDLDQEPVARESKDSFGPCHSIEREGLVTRIKEEHRDPAEGHDGYHRRETGAAPNWGTKQRTPSNGQHTETPISDPTIKTDVAANISALAAGGSLLQVKKEEGEIEVVCIKEEPAEVEAHSLSSRQPDPWGGANQAGPTGTTRPEEPADMSLAATPSSTPPDAEEQRPLSGAQRQARWRQRLREAGLAKEHQQRRAELKREREKSLPGPLQAALERERREKTRIRVARWRAKRKLQATQPEGPDSRPAAAAAPRCHQLRGAAPRFSGPPYGGPCCNSAAPFPPLQRGSNPLLPGLGQDGTDTLLQPGVTPSTQQGILGADSELFR</sequence>
<feature type="compositionally biased region" description="Polar residues" evidence="2">
    <location>
        <begin position="221"/>
        <end position="238"/>
    </location>
</feature>
<feature type="compositionally biased region" description="Polar residues" evidence="2">
    <location>
        <begin position="463"/>
        <end position="479"/>
    </location>
</feature>
<gene>
    <name evidence="3" type="ORF">MATL_G00152590</name>
</gene>
<evidence type="ECO:0000313" key="3">
    <source>
        <dbReference type="EMBL" id="KAG7467366.1"/>
    </source>
</evidence>
<feature type="region of interest" description="Disordered" evidence="2">
    <location>
        <begin position="161"/>
        <end position="183"/>
    </location>
</feature>